<keyword evidence="3" id="KW-1185">Reference proteome</keyword>
<accession>A0ABR3GKE7</accession>
<sequence>MSRNLVITAADGQTGHLIAELILTNDDFSKKINSLTVTSLHPESERIKELKKKGANILETSLGNKEEIVEAFKDASIDTICLIPPASANKRELTVEMLEAAKEAGVQNVLFLSAVGCDMADEEKQPHLREFIHLESLVLECKGNTEVKTGHSPVVLRAGFYAENLLLYNKQAQGSGKIPLPAGDTHKFAPVALGDVAQLAAHVLTGEGPHGFSDQHRGQLMVLTGPMLASGDELATAASDALGIKLQYENISEEEARKILDTQSDIDDSEKEFLLEYYSLVREGKTNYISTHSFHDITGSNPQEPTDFFKTYSAEFKPKRRKTSK</sequence>
<evidence type="ECO:0000313" key="2">
    <source>
        <dbReference type="EMBL" id="KAL0636333.1"/>
    </source>
</evidence>
<gene>
    <name evidence="2" type="ORF">Q9L58_004680</name>
</gene>
<organism evidence="2 3">
    <name type="scientific">Discina gigas</name>
    <dbReference type="NCBI Taxonomy" id="1032678"/>
    <lineage>
        <taxon>Eukaryota</taxon>
        <taxon>Fungi</taxon>
        <taxon>Dikarya</taxon>
        <taxon>Ascomycota</taxon>
        <taxon>Pezizomycotina</taxon>
        <taxon>Pezizomycetes</taxon>
        <taxon>Pezizales</taxon>
        <taxon>Discinaceae</taxon>
        <taxon>Discina</taxon>
    </lineage>
</organism>
<dbReference type="Pfam" id="PF05368">
    <property type="entry name" value="NmrA"/>
    <property type="match status" value="1"/>
</dbReference>
<name>A0ABR3GKE7_9PEZI</name>
<dbReference type="EMBL" id="JBBBZM010000052">
    <property type="protein sequence ID" value="KAL0636333.1"/>
    <property type="molecule type" value="Genomic_DNA"/>
</dbReference>
<dbReference type="PANTHER" id="PTHR43162:SF1">
    <property type="entry name" value="PRESTALK A DIFFERENTIATION PROTEIN A"/>
    <property type="match status" value="1"/>
</dbReference>
<dbReference type="InterPro" id="IPR036291">
    <property type="entry name" value="NAD(P)-bd_dom_sf"/>
</dbReference>
<evidence type="ECO:0000313" key="3">
    <source>
        <dbReference type="Proteomes" id="UP001447188"/>
    </source>
</evidence>
<dbReference type="InterPro" id="IPR051604">
    <property type="entry name" value="Ergot_Alk_Oxidoreductase"/>
</dbReference>
<proteinExistence type="predicted"/>
<dbReference type="PANTHER" id="PTHR43162">
    <property type="match status" value="1"/>
</dbReference>
<evidence type="ECO:0000259" key="1">
    <source>
        <dbReference type="Pfam" id="PF05368"/>
    </source>
</evidence>
<dbReference type="Proteomes" id="UP001447188">
    <property type="component" value="Unassembled WGS sequence"/>
</dbReference>
<dbReference type="Gene3D" id="3.90.25.10">
    <property type="entry name" value="UDP-galactose 4-epimerase, domain 1"/>
    <property type="match status" value="1"/>
</dbReference>
<dbReference type="InterPro" id="IPR008030">
    <property type="entry name" value="NmrA-like"/>
</dbReference>
<dbReference type="Gene3D" id="3.40.50.720">
    <property type="entry name" value="NAD(P)-binding Rossmann-like Domain"/>
    <property type="match status" value="1"/>
</dbReference>
<protein>
    <recommendedName>
        <fullName evidence="1">NmrA-like domain-containing protein</fullName>
    </recommendedName>
</protein>
<comment type="caution">
    <text evidence="2">The sequence shown here is derived from an EMBL/GenBank/DDBJ whole genome shotgun (WGS) entry which is preliminary data.</text>
</comment>
<reference evidence="2 3" key="1">
    <citation type="submission" date="2024-02" db="EMBL/GenBank/DDBJ databases">
        <title>Discinaceae phylogenomics.</title>
        <authorList>
            <person name="Dirks A.C."/>
            <person name="James T.Y."/>
        </authorList>
    </citation>
    <scope>NUCLEOTIDE SEQUENCE [LARGE SCALE GENOMIC DNA]</scope>
    <source>
        <strain evidence="2 3">ACD0624</strain>
    </source>
</reference>
<feature type="domain" description="NmrA-like" evidence="1">
    <location>
        <begin position="4"/>
        <end position="285"/>
    </location>
</feature>
<dbReference type="SUPFAM" id="SSF51735">
    <property type="entry name" value="NAD(P)-binding Rossmann-fold domains"/>
    <property type="match status" value="1"/>
</dbReference>